<dbReference type="GO" id="GO:0016814">
    <property type="term" value="F:hydrolase activity, acting on carbon-nitrogen (but not peptide) bonds, in cyclic amidines"/>
    <property type="evidence" value="ECO:0007669"/>
    <property type="project" value="TreeGrafter"/>
</dbReference>
<dbReference type="CDD" id="cd01293">
    <property type="entry name" value="Bact_CD"/>
    <property type="match status" value="1"/>
</dbReference>
<dbReference type="Pfam" id="PF01979">
    <property type="entry name" value="Amidohydro_1"/>
    <property type="match status" value="1"/>
</dbReference>
<feature type="domain" description="Amidohydrolase-related" evidence="1">
    <location>
        <begin position="78"/>
        <end position="430"/>
    </location>
</feature>
<evidence type="ECO:0000313" key="2">
    <source>
        <dbReference type="EMBL" id="KYC51755.1"/>
    </source>
</evidence>
<dbReference type="InterPro" id="IPR006680">
    <property type="entry name" value="Amidohydro-rel"/>
</dbReference>
<accession>A0A150J3R5</accession>
<reference evidence="2 3" key="1">
    <citation type="journal article" date="2016" name="ISME J.">
        <title>Chasing the elusive Euryarchaeota class WSA2: genomes reveal a uniquely fastidious methyl-reducing methanogen.</title>
        <authorList>
            <person name="Nobu M.K."/>
            <person name="Narihiro T."/>
            <person name="Kuroda K."/>
            <person name="Mei R."/>
            <person name="Liu W.T."/>
        </authorList>
    </citation>
    <scope>NUCLEOTIDE SEQUENCE [LARGE SCALE GENOMIC DNA]</scope>
    <source>
        <strain evidence="2">U1lsi0528_Bin089</strain>
    </source>
</reference>
<dbReference type="InterPro" id="IPR032466">
    <property type="entry name" value="Metal_Hydrolase"/>
</dbReference>
<dbReference type="PANTHER" id="PTHR32027:SF0">
    <property type="entry name" value="CYTOSINE DEAMINASE"/>
    <property type="match status" value="1"/>
</dbReference>
<dbReference type="SUPFAM" id="SSF51338">
    <property type="entry name" value="Composite domain of metallo-dependent hydrolases"/>
    <property type="match status" value="1"/>
</dbReference>
<sequence length="443" mass="49603">MDWLGKVHIRRTKTIRFFESSSAILPCGGVILNEFDIVIKNAKISENTILDIGIKNGKIQKLGKLDDGLNTINAEGRFVLNGFVNSHCHLDKSNLLDRMGEGQFGKSLEENRRLLKEVKSTYSKKDIENRASIAIEKMLSKGVTAIRTQVDVDPTCGLVPLEALLEIKKKYEDRVLIEISAFPQEGVIGDEKNELIEKAIEKGANVVGGLPLVEDKSNQKKHLNNIFEIAKKYGKSLDIQIDESNDPRTSMLPELIKKTSEEKLFNRVNVTHAIALSRFPTKMALGYIDEMARLGMSVIVTPSANMITRFVEESDVWMRPSNSITRVTELCDKGIKVSLGTDNIRDVFYPFGNCSMIRELHMLISATRMTSKDHIEKAFEMATKNGAELLGLNYGIESGKDADLIITNSFSKIDILNNDEIVLCTIKNGVIQCIHESMLRRDN</sequence>
<dbReference type="InterPro" id="IPR011059">
    <property type="entry name" value="Metal-dep_hydrolase_composite"/>
</dbReference>
<protein>
    <submittedName>
        <fullName evidence="2">Cytosine deaminase</fullName>
    </submittedName>
</protein>
<comment type="caution">
    <text evidence="2">The sequence shown here is derived from an EMBL/GenBank/DDBJ whole genome shotgun (WGS) entry which is preliminary data.</text>
</comment>
<proteinExistence type="predicted"/>
<dbReference type="Gene3D" id="2.30.40.10">
    <property type="entry name" value="Urease, subunit C, domain 1"/>
    <property type="match status" value="1"/>
</dbReference>
<dbReference type="SUPFAM" id="SSF51556">
    <property type="entry name" value="Metallo-dependent hydrolases"/>
    <property type="match status" value="1"/>
</dbReference>
<gene>
    <name evidence="2" type="ORF">AMQ74_01000</name>
</gene>
<evidence type="ECO:0000259" key="1">
    <source>
        <dbReference type="Pfam" id="PF01979"/>
    </source>
</evidence>
<dbReference type="Gene3D" id="3.20.20.140">
    <property type="entry name" value="Metal-dependent hydrolases"/>
    <property type="match status" value="1"/>
</dbReference>
<dbReference type="Proteomes" id="UP000075578">
    <property type="component" value="Unassembled WGS sequence"/>
</dbReference>
<organism evidence="2 3">
    <name type="scientific">Candidatus Methanofastidiosum methylothiophilum</name>
    <dbReference type="NCBI Taxonomy" id="1705564"/>
    <lineage>
        <taxon>Archaea</taxon>
        <taxon>Methanobacteriati</taxon>
        <taxon>Methanobacteriota</taxon>
        <taxon>Stenosarchaea group</taxon>
        <taxon>Candidatus Methanofastidiosia</taxon>
        <taxon>Candidatus Methanofastidiosales</taxon>
        <taxon>Candidatus Methanofastidiosaceae</taxon>
        <taxon>Candidatus Methanofastidiosum</taxon>
    </lineage>
</organism>
<dbReference type="EMBL" id="LNGD01000055">
    <property type="protein sequence ID" value="KYC51755.1"/>
    <property type="molecule type" value="Genomic_DNA"/>
</dbReference>
<dbReference type="InterPro" id="IPR052349">
    <property type="entry name" value="Metallo-hydrolase_Enzymes"/>
</dbReference>
<evidence type="ECO:0000313" key="3">
    <source>
        <dbReference type="Proteomes" id="UP000075578"/>
    </source>
</evidence>
<dbReference type="AlphaFoldDB" id="A0A150J3R5"/>
<dbReference type="PANTHER" id="PTHR32027">
    <property type="entry name" value="CYTOSINE DEAMINASE"/>
    <property type="match status" value="1"/>
</dbReference>
<name>A0A150J3R5_9EURY</name>